<protein>
    <submittedName>
        <fullName evidence="1">Uncharacterized protein</fullName>
    </submittedName>
</protein>
<evidence type="ECO:0000313" key="1">
    <source>
        <dbReference type="EMBL" id="VYT94300.1"/>
    </source>
</evidence>
<reference evidence="1" key="1">
    <citation type="submission" date="2019-11" db="EMBL/GenBank/DDBJ databases">
        <authorList>
            <person name="Feng L."/>
        </authorList>
    </citation>
    <scope>NUCLEOTIDE SEQUENCE</scope>
    <source>
        <strain evidence="1">IbartlettiiLFYP30</strain>
    </source>
</reference>
<proteinExistence type="predicted"/>
<gene>
    <name evidence="1" type="ORF">IBLFYP30_01385</name>
</gene>
<dbReference type="AlphaFoldDB" id="A0A6N3AXB8"/>
<dbReference type="EMBL" id="CACRUE010000022">
    <property type="protein sequence ID" value="VYT94300.1"/>
    <property type="molecule type" value="Genomic_DNA"/>
</dbReference>
<name>A0A6N3AXB8_9FIRM</name>
<sequence length="123" mass="15110">MILSYIKNNRDYKNMSYKEAKEYALLYSMDQFTLTAFKIEEYLSNPELNKEIDVVLLATNYSKINEFLLEVKEMKDDKKEYESYFEDGIDKLIKEYEKFKYDDTLKHIYEYLNYAKKYFFYAM</sequence>
<accession>A0A6N3AXB8</accession>
<organism evidence="1">
    <name type="scientific">Intestinibacter bartlettii</name>
    <dbReference type="NCBI Taxonomy" id="261299"/>
    <lineage>
        <taxon>Bacteria</taxon>
        <taxon>Bacillati</taxon>
        <taxon>Bacillota</taxon>
        <taxon>Clostridia</taxon>
        <taxon>Peptostreptococcales</taxon>
        <taxon>Peptostreptococcaceae</taxon>
        <taxon>Intestinibacter</taxon>
    </lineage>
</organism>
<dbReference type="RefSeq" id="WP_024038003.1">
    <property type="nucleotide sequence ID" value="NZ_BAABYO010000001.1"/>
</dbReference>